<feature type="compositionally biased region" description="Polar residues" evidence="1">
    <location>
        <begin position="560"/>
        <end position="583"/>
    </location>
</feature>
<accession>A0AAF0JDT9</accession>
<reference evidence="3" key="1">
    <citation type="submission" date="2023-02" db="EMBL/GenBank/DDBJ databases">
        <title>Mating type loci evolution in Malassezia.</title>
        <authorList>
            <person name="Coelho M.A."/>
        </authorList>
    </citation>
    <scope>NUCLEOTIDE SEQUENCE</scope>
    <source>
        <strain evidence="3">CBS 14136</strain>
    </source>
</reference>
<dbReference type="AlphaFoldDB" id="A0AAF0JDT9"/>
<name>A0AAF0JDT9_9BASI</name>
<feature type="region of interest" description="Disordered" evidence="1">
    <location>
        <begin position="409"/>
        <end position="428"/>
    </location>
</feature>
<evidence type="ECO:0000259" key="2">
    <source>
        <dbReference type="PROSITE" id="PS50086"/>
    </source>
</evidence>
<feature type="compositionally biased region" description="Polar residues" evidence="1">
    <location>
        <begin position="438"/>
        <end position="453"/>
    </location>
</feature>
<dbReference type="PANTHER" id="PTHR22957:SF27">
    <property type="entry name" value="TBC1 DOMAIN FAMILY MEMBER 13"/>
    <property type="match status" value="1"/>
</dbReference>
<feature type="compositionally biased region" description="Polar residues" evidence="1">
    <location>
        <begin position="459"/>
        <end position="479"/>
    </location>
</feature>
<protein>
    <recommendedName>
        <fullName evidence="2">Rab-GAP TBC domain-containing protein</fullName>
    </recommendedName>
</protein>
<dbReference type="SUPFAM" id="SSF47923">
    <property type="entry name" value="Ypt/Rab-GAP domain of gyp1p"/>
    <property type="match status" value="2"/>
</dbReference>
<evidence type="ECO:0000313" key="4">
    <source>
        <dbReference type="Proteomes" id="UP001214628"/>
    </source>
</evidence>
<dbReference type="PROSITE" id="PS50086">
    <property type="entry name" value="TBC_RABGAP"/>
    <property type="match status" value="1"/>
</dbReference>
<dbReference type="EMBL" id="CP118375">
    <property type="protein sequence ID" value="WFD42780.1"/>
    <property type="molecule type" value="Genomic_DNA"/>
</dbReference>
<dbReference type="Pfam" id="PF00566">
    <property type="entry name" value="RabGAP-TBC"/>
    <property type="match status" value="1"/>
</dbReference>
<feature type="compositionally biased region" description="Polar residues" evidence="1">
    <location>
        <begin position="714"/>
        <end position="727"/>
    </location>
</feature>
<dbReference type="Gene3D" id="1.10.8.270">
    <property type="entry name" value="putative rabgap domain of human tbc1 domain family member 14 like domains"/>
    <property type="match status" value="1"/>
</dbReference>
<feature type="domain" description="Rab-GAP TBC" evidence="2">
    <location>
        <begin position="31"/>
        <end position="331"/>
    </location>
</feature>
<dbReference type="PANTHER" id="PTHR22957">
    <property type="entry name" value="TBC1 DOMAIN FAMILY MEMBER GTPASE-ACTIVATING PROTEIN"/>
    <property type="match status" value="1"/>
</dbReference>
<feature type="region of interest" description="Disordered" evidence="1">
    <location>
        <begin position="437"/>
        <end position="521"/>
    </location>
</feature>
<dbReference type="SMART" id="SM00164">
    <property type="entry name" value="TBC"/>
    <property type="match status" value="1"/>
</dbReference>
<keyword evidence="4" id="KW-1185">Reference proteome</keyword>
<dbReference type="Proteomes" id="UP001214628">
    <property type="component" value="Chromosome 1"/>
</dbReference>
<gene>
    <name evidence="3" type="ORF">MPSI1_001430</name>
</gene>
<feature type="region of interest" description="Disordered" evidence="1">
    <location>
        <begin position="560"/>
        <end position="601"/>
    </location>
</feature>
<dbReference type="GO" id="GO:0006886">
    <property type="term" value="P:intracellular protein transport"/>
    <property type="evidence" value="ECO:0007669"/>
    <property type="project" value="TreeGrafter"/>
</dbReference>
<proteinExistence type="predicted"/>
<sequence>MNVEQALKPEEDSDISLNQLRAACCEGKLKYYAPWTRSVAYKLLLGYLPTNKRQWISTLRQRRTEYFQFLLELSEERTAPNHTTSLSDHVLGRIYNDIFRAADVDPDFYDAMTTWTCHDAMNTRHQLLSRLERVDGDFALRALRDRPTHAEFVDRQWHVILRILFLFAKLNPSIGYVQGMNEVLYVLLRALVATRDAHIADDTEKQREVGAMGSTADMEADAFWCFSLLCGCLREVYDFEQGDNTMYGAMNYLLQHSNTLSSETDNKVADALHRISRQLQRIDPPLYEALAPYQLDPSLPYYSLRWMVCLFACEFHWLDVLNLWDVLLAQFLPDHPEMASLDRPLEFLADVGCAILVDARHSLLEIVQTSSDVFNQVTKVLGPHSRHDAQHIQTLAMKWFMERDQNYPHTTQYPAESRPSPASDQRRLRLQQRLAATVRQTSQTPPKRSTTWTPGVPSQRMSAIQSPTNAGSTNVTSSLGAVPVHARQASNQSNDTESHSAEQTRQAVHSEPTSPLASSVAQVSRSILRRYTDALQGSNAAASVSKARTNLAARAMEWRSASNGSEVAGLTSPTASQRYPTSKNMREAPNLPIPSVIDDADDHDAQYSMSSIYLNDDSNSMSPISVSSAKRAQAASSSALEDDSFGTSWGNGKSVVLPSMRKAAEMGLLGTPPNSGSPFLASVSSSETSPNQGAGLTRRLASAPRSLPRRSAEQRQNSTRMDSQSSNEEARPVPSIESMAAFQHLPAVLPTAVIPRSSEQLTQGSAPAVSSAHLDALLKELQTEDWIKKQ</sequence>
<dbReference type="InterPro" id="IPR000195">
    <property type="entry name" value="Rab-GAP-TBC_dom"/>
</dbReference>
<dbReference type="InterPro" id="IPR035969">
    <property type="entry name" value="Rab-GAP_TBC_sf"/>
</dbReference>
<organism evidence="3 4">
    <name type="scientific">Malassezia psittaci</name>
    <dbReference type="NCBI Taxonomy" id="1821823"/>
    <lineage>
        <taxon>Eukaryota</taxon>
        <taxon>Fungi</taxon>
        <taxon>Dikarya</taxon>
        <taxon>Basidiomycota</taxon>
        <taxon>Ustilaginomycotina</taxon>
        <taxon>Malasseziomycetes</taxon>
        <taxon>Malasseziales</taxon>
        <taxon>Malasseziaceae</taxon>
        <taxon>Malassezia</taxon>
    </lineage>
</organism>
<evidence type="ECO:0000256" key="1">
    <source>
        <dbReference type="SAM" id="MobiDB-lite"/>
    </source>
</evidence>
<feature type="region of interest" description="Disordered" evidence="1">
    <location>
        <begin position="666"/>
        <end position="732"/>
    </location>
</feature>
<dbReference type="GO" id="GO:0005096">
    <property type="term" value="F:GTPase activator activity"/>
    <property type="evidence" value="ECO:0007669"/>
    <property type="project" value="TreeGrafter"/>
</dbReference>
<dbReference type="Gene3D" id="1.10.472.80">
    <property type="entry name" value="Ypt/Rab-GAP domain of gyp1p, domain 3"/>
    <property type="match status" value="1"/>
</dbReference>
<feature type="compositionally biased region" description="Polar residues" evidence="1">
    <location>
        <begin position="503"/>
        <end position="521"/>
    </location>
</feature>
<feature type="compositionally biased region" description="Polar residues" evidence="1">
    <location>
        <begin position="672"/>
        <end position="694"/>
    </location>
</feature>
<evidence type="ECO:0000313" key="3">
    <source>
        <dbReference type="EMBL" id="WFD42780.1"/>
    </source>
</evidence>